<dbReference type="OrthoDB" id="10248617at2759"/>
<evidence type="ECO:0000259" key="18">
    <source>
        <dbReference type="Pfam" id="PF04565"/>
    </source>
</evidence>
<reference evidence="20 21" key="1">
    <citation type="submission" date="2019-03" db="EMBL/GenBank/DDBJ databases">
        <title>Sequencing 23 genomes of Wallemia ichthyophaga.</title>
        <authorList>
            <person name="Gostincar C."/>
        </authorList>
    </citation>
    <scope>NUCLEOTIDE SEQUENCE [LARGE SCALE GENOMIC DNA]</scope>
    <source>
        <strain evidence="20 21">EXF-5753</strain>
    </source>
</reference>
<sequence length="1201" mass="135505">MSTVCPRVCRRFFSPFSCTRTTMSFNTVQREKTFVNPSQKGNNYPILQELVKPHVDSFNMLFKDSNGGEGLLDKALRDIPSRVIIDDKQRLELTYKQLNIAKPMVLDKDKNSIDRRIFPFEARERLSTYKSRMSVKIQVKVNGEIESEFIRECGSVPVMVRSERCNLQKMSSAELVAKHEESDEMGGYFIINGNEKLMRLLVVPRRHYVTSIIRPSFANRGPTYTEFGVQIRCVRPDQTSTTNTMHYLSNGGATLRFAWRKNEYMIPVIMVLKALSSASDRDIFEGIIQKDYDNTFLTDRVELLLRGFKPFKLYTKEQCLFYLGSKFRVVLGCPEDWSDIQVGQHLIERCILVHLQSPEDKYRMLLFMLQKLYSLVSGESCADNPDSPQLHEVLMPGFLYGQIIKEKLDECLIAASAQIRQDLRRQISSANIGDDKYVNKVIQRTNFDIGQKLNYFLATGNLVSPSGLDLQQATGFTIMAEKLNFYRYLSHFRCIHRGAFFAELKTTAVRKLLPEAWGFLCPVHTPDGAPCGLLNHLSRSCKVTTENLEDSASKLPALLSGLGMIQPFINTVDRRTHVAIHLDGRVIGWANTSDVKYMAEALRIWKTEGLHGVPLNMEIGLVPSSKGGQYPGLYLFTSRARMMRPVKYLANGKLDHLGSFEQVYMDVACVPKEIEKGISTHVEYTPTNVLSVVANMTPFSDFNQSPRNMYQCQMAKQTMGTPSTAIMRRTDNKLYRIQNGQTPIVRPNLHNTYGMDNFPQGANAIVAVLSYTGYDMEDAMIINKSAHERGFGYGTVYKSQIVDLREMRGANKSRSTPSLHFGLGVDAKREWREALDEDGIVPCGVKVTSGDPICAYIDETTGRTMVEKYKGDEEAYIDEIRLLGSDGGDTELQKIHFKIRIPRSPVVGDKFSSRHGQKGVMSQRWKKIDLPFSESGLQPDVIINPHAFPSRMTIGMFVESIAGKAGALHGLAQDGTPFNFNENDTPVEYFGEQLKAAGYNYHGNEPMYSGVTGEEFPADIYLGCVYYQRLRHMVNDKYQVRTLGPVDQLTRQPIKGRKRHGGIRLGEMERDALIAHGTSFLLQDRLMNCSDYSTAWVCRDCGSLISLGYTDERDPKASQLPQGPTGEYCRVCRQAQLEQDNGELDGEATQVQRRSDIILPLSKDLNMGKGGNMDVVAVPYVLRYLASELACMGIRMSVELS</sequence>
<dbReference type="GO" id="GO:0003677">
    <property type="term" value="F:DNA binding"/>
    <property type="evidence" value="ECO:0007669"/>
    <property type="project" value="InterPro"/>
</dbReference>
<dbReference type="InterPro" id="IPR037034">
    <property type="entry name" value="RNA_pol_Rpb2_2_sf"/>
</dbReference>
<dbReference type="GO" id="GO:0005730">
    <property type="term" value="C:nucleolus"/>
    <property type="evidence" value="ECO:0007669"/>
    <property type="project" value="UniProtKB-SubCell"/>
</dbReference>
<protein>
    <recommendedName>
        <fullName evidence="13">DNA-directed RNA polymerase subunit beta</fullName>
        <ecNumber evidence="13">2.7.7.6</ecNumber>
    </recommendedName>
</protein>
<feature type="domain" description="RNA polymerase Rpb2" evidence="15">
    <location>
        <begin position="1061"/>
        <end position="1133"/>
    </location>
</feature>
<gene>
    <name evidence="20" type="ORF">E3P99_01532</name>
</gene>
<evidence type="ECO:0000313" key="20">
    <source>
        <dbReference type="EMBL" id="TIA90545.1"/>
    </source>
</evidence>
<dbReference type="Pfam" id="PF06883">
    <property type="entry name" value="RNA_pol_Rpa2_4"/>
    <property type="match status" value="1"/>
</dbReference>
<dbReference type="GO" id="GO:0000428">
    <property type="term" value="C:DNA-directed RNA polymerase complex"/>
    <property type="evidence" value="ECO:0007669"/>
    <property type="project" value="UniProtKB-KW"/>
</dbReference>
<dbReference type="InterPro" id="IPR007644">
    <property type="entry name" value="RNA_pol_bsu_protrusion"/>
</dbReference>
<dbReference type="Pfam" id="PF04560">
    <property type="entry name" value="RNA_pol_Rpb2_7"/>
    <property type="match status" value="1"/>
</dbReference>
<feature type="domain" description="DNA-directed RNA polymerase subunit 2 hybrid-binding" evidence="14">
    <location>
        <begin position="693"/>
        <end position="1059"/>
    </location>
</feature>
<evidence type="ECO:0000256" key="9">
    <source>
        <dbReference type="ARBA" id="ARBA00023163"/>
    </source>
</evidence>
<dbReference type="InterPro" id="IPR009674">
    <property type="entry name" value="Rpa2_dom_4"/>
</dbReference>
<dbReference type="EMBL" id="SPNW01000018">
    <property type="protein sequence ID" value="TIA90545.1"/>
    <property type="molecule type" value="Genomic_DNA"/>
</dbReference>
<evidence type="ECO:0000259" key="14">
    <source>
        <dbReference type="Pfam" id="PF00562"/>
    </source>
</evidence>
<evidence type="ECO:0000313" key="21">
    <source>
        <dbReference type="Proteomes" id="UP000310189"/>
    </source>
</evidence>
<evidence type="ECO:0000256" key="10">
    <source>
        <dbReference type="ARBA" id="ARBA00023242"/>
    </source>
</evidence>
<dbReference type="CDD" id="cd00653">
    <property type="entry name" value="RNA_pol_B_RPB2"/>
    <property type="match status" value="1"/>
</dbReference>
<evidence type="ECO:0000256" key="5">
    <source>
        <dbReference type="ARBA" id="ARBA00022695"/>
    </source>
</evidence>
<evidence type="ECO:0000256" key="3">
    <source>
        <dbReference type="ARBA" id="ARBA00022478"/>
    </source>
</evidence>
<dbReference type="FunFam" id="2.40.50.150:FF:000004">
    <property type="entry name" value="DNA-directed RNA polymerase subunit beta"/>
    <property type="match status" value="1"/>
</dbReference>
<keyword evidence="8" id="KW-0862">Zinc</keyword>
<evidence type="ECO:0000256" key="13">
    <source>
        <dbReference type="RuleBase" id="RU363031"/>
    </source>
</evidence>
<dbReference type="Pfam" id="PF00562">
    <property type="entry name" value="RNA_pol_Rpb2_6"/>
    <property type="match status" value="1"/>
</dbReference>
<dbReference type="InterPro" id="IPR007642">
    <property type="entry name" value="RNA_pol_Rpb2_2"/>
</dbReference>
<comment type="caution">
    <text evidence="20">The sequence shown here is derived from an EMBL/GenBank/DDBJ whole genome shotgun (WGS) entry which is preliminary data.</text>
</comment>
<evidence type="ECO:0000256" key="1">
    <source>
        <dbReference type="ARBA" id="ARBA00004604"/>
    </source>
</evidence>
<dbReference type="InterPro" id="IPR007120">
    <property type="entry name" value="DNA-dir_RNAP_su2_dom"/>
</dbReference>
<feature type="domain" description="RNA polymerase Rpb2" evidence="18">
    <location>
        <begin position="479"/>
        <end position="543"/>
    </location>
</feature>
<dbReference type="SUPFAM" id="SSF64484">
    <property type="entry name" value="beta and beta-prime subunits of DNA dependent RNA-polymerase"/>
    <property type="match status" value="1"/>
</dbReference>
<dbReference type="AlphaFoldDB" id="A0A4T0FRH0"/>
<dbReference type="Gene3D" id="3.90.1070.20">
    <property type="match status" value="1"/>
</dbReference>
<organism evidence="20 21">
    <name type="scientific">Wallemia hederae</name>
    <dbReference type="NCBI Taxonomy" id="1540922"/>
    <lineage>
        <taxon>Eukaryota</taxon>
        <taxon>Fungi</taxon>
        <taxon>Dikarya</taxon>
        <taxon>Basidiomycota</taxon>
        <taxon>Wallemiomycotina</taxon>
        <taxon>Wallemiomycetes</taxon>
        <taxon>Wallemiales</taxon>
        <taxon>Wallemiaceae</taxon>
        <taxon>Wallemia</taxon>
    </lineage>
</organism>
<dbReference type="FunFam" id="3.90.1100.10:FF:000008">
    <property type="entry name" value="DNA-directed RNA polymerase subunit beta"/>
    <property type="match status" value="1"/>
</dbReference>
<dbReference type="InterPro" id="IPR014724">
    <property type="entry name" value="RNA_pol_RPB2_OB-fold"/>
</dbReference>
<dbReference type="GO" id="GO:0003899">
    <property type="term" value="F:DNA-directed RNA polymerase activity"/>
    <property type="evidence" value="ECO:0007669"/>
    <property type="project" value="UniProtKB-EC"/>
</dbReference>
<evidence type="ECO:0000256" key="12">
    <source>
        <dbReference type="RuleBase" id="RU000434"/>
    </source>
</evidence>
<accession>A0A4T0FRH0</accession>
<dbReference type="EC" id="2.7.7.6" evidence="13"/>
<feature type="domain" description="RNA polymerase beta subunit protrusion" evidence="17">
    <location>
        <begin position="49"/>
        <end position="431"/>
    </location>
</feature>
<keyword evidence="4 13" id="KW-0808">Transferase</keyword>
<keyword evidence="10" id="KW-0539">Nucleus</keyword>
<keyword evidence="7" id="KW-0863">Zinc-finger</keyword>
<keyword evidence="9 13" id="KW-0804">Transcription</keyword>
<comment type="catalytic activity">
    <reaction evidence="11">
        <text>RNA(n) + a ribonucleoside 5'-triphosphate = RNA(n+1) + diphosphate</text>
        <dbReference type="Rhea" id="RHEA:21248"/>
        <dbReference type="Rhea" id="RHEA-COMP:14527"/>
        <dbReference type="Rhea" id="RHEA-COMP:17342"/>
        <dbReference type="ChEBI" id="CHEBI:33019"/>
        <dbReference type="ChEBI" id="CHEBI:61557"/>
        <dbReference type="ChEBI" id="CHEBI:140395"/>
        <dbReference type="EC" id="2.7.7.6"/>
    </reaction>
    <physiologicalReaction direction="left-to-right" evidence="11">
        <dbReference type="Rhea" id="RHEA:21249"/>
    </physiologicalReaction>
</comment>
<dbReference type="FunFam" id="3.90.1070.20:FF:000003">
    <property type="entry name" value="DNA-directed RNA polymerase subunit beta"/>
    <property type="match status" value="1"/>
</dbReference>
<dbReference type="InterPro" id="IPR015712">
    <property type="entry name" value="DNA-dir_RNA_pol_su2"/>
</dbReference>
<dbReference type="Gene3D" id="3.90.1100.10">
    <property type="match status" value="1"/>
</dbReference>
<dbReference type="InterPro" id="IPR007641">
    <property type="entry name" value="RNA_pol_Rpb2_7"/>
</dbReference>
<keyword evidence="3 13" id="KW-0240">DNA-directed RNA polymerase</keyword>
<dbReference type="Gene3D" id="2.40.50.150">
    <property type="match status" value="1"/>
</dbReference>
<dbReference type="Proteomes" id="UP000310189">
    <property type="component" value="Unassembled WGS sequence"/>
</dbReference>
<dbReference type="Pfam" id="PF04563">
    <property type="entry name" value="RNA_pol_Rpb2_1"/>
    <property type="match status" value="1"/>
</dbReference>
<dbReference type="FunFam" id="3.90.1110.10:FF:000007">
    <property type="entry name" value="DNA-directed RNA polymerase subunit beta"/>
    <property type="match status" value="1"/>
</dbReference>
<dbReference type="InterPro" id="IPR037033">
    <property type="entry name" value="DNA-dir_RNAP_su2_hyb_sf"/>
</dbReference>
<evidence type="ECO:0000256" key="6">
    <source>
        <dbReference type="ARBA" id="ARBA00022723"/>
    </source>
</evidence>
<keyword evidence="21" id="KW-1185">Reference proteome</keyword>
<evidence type="ECO:0000259" key="16">
    <source>
        <dbReference type="Pfam" id="PF04561"/>
    </source>
</evidence>
<proteinExistence type="inferred from homology"/>
<dbReference type="FunFam" id="2.40.270.10:FF:000011">
    <property type="entry name" value="DNA-directed RNA polymerase subunit beta"/>
    <property type="match status" value="1"/>
</dbReference>
<evidence type="ECO:0000256" key="11">
    <source>
        <dbReference type="ARBA" id="ARBA00047768"/>
    </source>
</evidence>
<evidence type="ECO:0000256" key="2">
    <source>
        <dbReference type="ARBA" id="ARBA00006835"/>
    </source>
</evidence>
<feature type="domain" description="DNA-directed RNA polymerase I subunit RPA2" evidence="19">
    <location>
        <begin position="587"/>
        <end position="644"/>
    </location>
</feature>
<evidence type="ECO:0000259" key="17">
    <source>
        <dbReference type="Pfam" id="PF04563"/>
    </source>
</evidence>
<dbReference type="PROSITE" id="PS01166">
    <property type="entry name" value="RNA_POL_BETA"/>
    <property type="match status" value="1"/>
</dbReference>
<keyword evidence="5 13" id="KW-0548">Nucleotidyltransferase</keyword>
<dbReference type="FunFam" id="3.90.1100.10:FF:000016">
    <property type="entry name" value="DNA-directed RNA polymerase subunit beta"/>
    <property type="match status" value="1"/>
</dbReference>
<dbReference type="GO" id="GO:0032549">
    <property type="term" value="F:ribonucleoside binding"/>
    <property type="evidence" value="ECO:0007669"/>
    <property type="project" value="InterPro"/>
</dbReference>
<dbReference type="InterPro" id="IPR007645">
    <property type="entry name" value="RNA_pol_Rpb2_3"/>
</dbReference>
<dbReference type="GO" id="GO:0008270">
    <property type="term" value="F:zinc ion binding"/>
    <property type="evidence" value="ECO:0007669"/>
    <property type="project" value="UniProtKB-KW"/>
</dbReference>
<comment type="similarity">
    <text evidence="2 12">Belongs to the RNA polymerase beta chain family.</text>
</comment>
<dbReference type="GO" id="GO:0006362">
    <property type="term" value="P:transcription elongation by RNA polymerase I"/>
    <property type="evidence" value="ECO:0007669"/>
    <property type="project" value="UniProtKB-ARBA"/>
</dbReference>
<evidence type="ECO:0000256" key="8">
    <source>
        <dbReference type="ARBA" id="ARBA00022833"/>
    </source>
</evidence>
<evidence type="ECO:0000256" key="4">
    <source>
        <dbReference type="ARBA" id="ARBA00022679"/>
    </source>
</evidence>
<dbReference type="InterPro" id="IPR007121">
    <property type="entry name" value="RNA_pol_bsu_CS"/>
</dbReference>
<evidence type="ECO:0000256" key="7">
    <source>
        <dbReference type="ARBA" id="ARBA00022771"/>
    </source>
</evidence>
<feature type="domain" description="RNA polymerase Rpb2" evidence="16">
    <location>
        <begin position="231"/>
        <end position="387"/>
    </location>
</feature>
<name>A0A4T0FRH0_9BASI</name>
<dbReference type="Gene3D" id="3.90.1110.10">
    <property type="entry name" value="RNA polymerase Rpb2, domain 2"/>
    <property type="match status" value="1"/>
</dbReference>
<comment type="subcellular location">
    <subcellularLocation>
        <location evidence="1">Nucleus</location>
        <location evidence="1">Nucleolus</location>
    </subcellularLocation>
</comment>
<dbReference type="Pfam" id="PF04565">
    <property type="entry name" value="RNA_pol_Rpb2_3"/>
    <property type="match status" value="1"/>
</dbReference>
<dbReference type="Gene3D" id="3.90.1800.10">
    <property type="entry name" value="RNA polymerase alpha subunit dimerisation domain"/>
    <property type="match status" value="1"/>
</dbReference>
<dbReference type="PANTHER" id="PTHR20856">
    <property type="entry name" value="DNA-DIRECTED RNA POLYMERASE I SUBUNIT 2"/>
    <property type="match status" value="1"/>
</dbReference>
<evidence type="ECO:0000259" key="19">
    <source>
        <dbReference type="Pfam" id="PF06883"/>
    </source>
</evidence>
<dbReference type="Pfam" id="PF04561">
    <property type="entry name" value="RNA_pol_Rpb2_2"/>
    <property type="match status" value="1"/>
</dbReference>
<comment type="function">
    <text evidence="13">DNA-dependent RNA polymerase catalyzes the transcription of DNA into RNA using the four ribonucleoside triphosphates as substrates.</text>
</comment>
<evidence type="ECO:0000259" key="15">
    <source>
        <dbReference type="Pfam" id="PF04560"/>
    </source>
</evidence>
<dbReference type="Gene3D" id="2.40.270.10">
    <property type="entry name" value="DNA-directed RNA polymerase, subunit 2, domain 6"/>
    <property type="match status" value="1"/>
</dbReference>
<keyword evidence="6" id="KW-0479">Metal-binding</keyword>